<evidence type="ECO:0000256" key="5">
    <source>
        <dbReference type="HAMAP-Rule" id="MF_01609"/>
    </source>
</evidence>
<evidence type="ECO:0000256" key="6">
    <source>
        <dbReference type="SAM" id="MobiDB-lite"/>
    </source>
</evidence>
<protein>
    <recommendedName>
        <fullName evidence="5">Putative glutamate--cysteine ligase 2</fullName>
        <ecNumber evidence="5">6.3.2.2</ecNumber>
    </recommendedName>
    <alternativeName>
        <fullName evidence="5">Gamma-glutamylcysteine synthetase 2</fullName>
        <shortName evidence="5">GCS 2</shortName>
        <shortName evidence="5">Gamma-GCS 2</shortName>
    </alternativeName>
</protein>
<dbReference type="PATRIC" id="fig|1079994.3.peg.1322"/>
<dbReference type="PANTHER" id="PTHR36510">
    <property type="entry name" value="GLUTAMATE--CYSTEINE LIGASE 2-RELATED"/>
    <property type="match status" value="1"/>
</dbReference>
<comment type="function">
    <text evidence="5">ATP-dependent carboxylate-amine ligase which exhibits weak glutamate--cysteine ligase activity.</text>
</comment>
<dbReference type="InterPro" id="IPR006336">
    <property type="entry name" value="GCS2"/>
</dbReference>
<dbReference type="GO" id="GO:0005524">
    <property type="term" value="F:ATP binding"/>
    <property type="evidence" value="ECO:0007669"/>
    <property type="project" value="UniProtKB-KW"/>
</dbReference>
<evidence type="ECO:0000256" key="2">
    <source>
        <dbReference type="ARBA" id="ARBA00022741"/>
    </source>
</evidence>
<dbReference type="HAMAP" id="MF_01609">
    <property type="entry name" value="Glu_cys_ligase_2"/>
    <property type="match status" value="1"/>
</dbReference>
<dbReference type="EMBL" id="LDRK01000027">
    <property type="protein sequence ID" value="KTR86164.1"/>
    <property type="molecule type" value="Genomic_DNA"/>
</dbReference>
<dbReference type="NCBIfam" id="TIGR02050">
    <property type="entry name" value="gshA_cyan_rel"/>
    <property type="match status" value="1"/>
</dbReference>
<evidence type="ECO:0000256" key="3">
    <source>
        <dbReference type="ARBA" id="ARBA00022840"/>
    </source>
</evidence>
<reference evidence="7 8" key="1">
    <citation type="journal article" date="2016" name="Front. Microbiol.">
        <title>Genomic Resource of Rice Seed Associated Bacteria.</title>
        <authorList>
            <person name="Midha S."/>
            <person name="Bansal K."/>
            <person name="Sharma S."/>
            <person name="Kumar N."/>
            <person name="Patil P.P."/>
            <person name="Chaudhry V."/>
            <person name="Patil P.B."/>
        </authorList>
    </citation>
    <scope>NUCLEOTIDE SEQUENCE [LARGE SCALE GENOMIC DNA]</scope>
    <source>
        <strain evidence="7 8">NS354</strain>
    </source>
</reference>
<dbReference type="InterPro" id="IPR011793">
    <property type="entry name" value="YbdK"/>
</dbReference>
<dbReference type="PANTHER" id="PTHR36510:SF1">
    <property type="entry name" value="GLUTAMATE--CYSTEINE LIGASE 2-RELATED"/>
    <property type="match status" value="1"/>
</dbReference>
<evidence type="ECO:0000313" key="7">
    <source>
        <dbReference type="EMBL" id="KTR86164.1"/>
    </source>
</evidence>
<dbReference type="InterPro" id="IPR014746">
    <property type="entry name" value="Gln_synth/guanido_kin_cat_dom"/>
</dbReference>
<proteinExistence type="inferred from homology"/>
<organism evidence="7 8">
    <name type="scientific">Leucobacter chromiiresistens</name>
    <dbReference type="NCBI Taxonomy" id="1079994"/>
    <lineage>
        <taxon>Bacteria</taxon>
        <taxon>Bacillati</taxon>
        <taxon>Actinomycetota</taxon>
        <taxon>Actinomycetes</taxon>
        <taxon>Micrococcales</taxon>
        <taxon>Microbacteriaceae</taxon>
        <taxon>Leucobacter</taxon>
    </lineage>
</organism>
<gene>
    <name evidence="7" type="ORF">NS354_06155</name>
</gene>
<dbReference type="GO" id="GO:0042398">
    <property type="term" value="P:modified amino acid biosynthetic process"/>
    <property type="evidence" value="ECO:0007669"/>
    <property type="project" value="InterPro"/>
</dbReference>
<keyword evidence="2 5" id="KW-0547">Nucleotide-binding</keyword>
<evidence type="ECO:0000256" key="4">
    <source>
        <dbReference type="ARBA" id="ARBA00048819"/>
    </source>
</evidence>
<keyword evidence="1 5" id="KW-0436">Ligase</keyword>
<dbReference type="SUPFAM" id="SSF55931">
    <property type="entry name" value="Glutamine synthetase/guanido kinase"/>
    <property type="match status" value="1"/>
</dbReference>
<keyword evidence="8" id="KW-1185">Reference proteome</keyword>
<dbReference type="Gene3D" id="3.30.590.20">
    <property type="match status" value="1"/>
</dbReference>
<dbReference type="RefSeq" id="WP_058593702.1">
    <property type="nucleotide sequence ID" value="NZ_LDRK01000027.1"/>
</dbReference>
<sequence length="397" mass="42633">MRISSEDHREREALRTVGVEEELLLVDPRTGRPAPAVELVLAAAASADVAALVPEAAQITHLERESKREQLEVISIPHTTLDDLAQSVAAGRRLADAAAQQLGLRAAAMATSATAGATHLTVAGRYADMEDRFQNLMREQLTCGLHVHVGVADDTEGVAVLDRIRPWLPLVLALSANSPMWNGADSGYASQRYQVWSRWPTAGPYDTFGSPANYHRAVDELLATDVLVDDGMIYFDARLSARYPTIEVRVADVCLDAAHSVAIAGIIRALVTTAAHEWRAGFSPDPLPTPVLRLAMWSASRHGVTGPLLNPILGQPCDPDVAVDALLAHIAPALAASGDLGLVTAMIDDVFANGTGAERQRRALRTRRSARALVEEAIERTHRPIGPTSSVRDPLPI</sequence>
<dbReference type="GO" id="GO:0004357">
    <property type="term" value="F:glutamate-cysteine ligase activity"/>
    <property type="evidence" value="ECO:0007669"/>
    <property type="project" value="UniProtKB-EC"/>
</dbReference>
<dbReference type="OrthoDB" id="9769628at2"/>
<accession>A0A147EP74</accession>
<dbReference type="InterPro" id="IPR050141">
    <property type="entry name" value="GCL_type2/YbdK_subfam"/>
</dbReference>
<dbReference type="AlphaFoldDB" id="A0A147EP74"/>
<comment type="caution">
    <text evidence="7">The sequence shown here is derived from an EMBL/GenBank/DDBJ whole genome shotgun (WGS) entry which is preliminary data.</text>
</comment>
<dbReference type="EC" id="6.3.2.2" evidence="5"/>
<evidence type="ECO:0000313" key="8">
    <source>
        <dbReference type="Proteomes" id="UP000070810"/>
    </source>
</evidence>
<feature type="region of interest" description="Disordered" evidence="6">
    <location>
        <begin position="378"/>
        <end position="397"/>
    </location>
</feature>
<comment type="similarity">
    <text evidence="5">Belongs to the glutamate--cysteine ligase type 2 family. YbdK subfamily.</text>
</comment>
<dbReference type="Pfam" id="PF04107">
    <property type="entry name" value="GCS2"/>
    <property type="match status" value="1"/>
</dbReference>
<evidence type="ECO:0000256" key="1">
    <source>
        <dbReference type="ARBA" id="ARBA00022598"/>
    </source>
</evidence>
<dbReference type="NCBIfam" id="NF010041">
    <property type="entry name" value="PRK13517.1-1"/>
    <property type="match status" value="1"/>
</dbReference>
<dbReference type="Proteomes" id="UP000070810">
    <property type="component" value="Unassembled WGS sequence"/>
</dbReference>
<comment type="catalytic activity">
    <reaction evidence="4 5">
        <text>L-cysteine + L-glutamate + ATP = gamma-L-glutamyl-L-cysteine + ADP + phosphate + H(+)</text>
        <dbReference type="Rhea" id="RHEA:13285"/>
        <dbReference type="ChEBI" id="CHEBI:15378"/>
        <dbReference type="ChEBI" id="CHEBI:29985"/>
        <dbReference type="ChEBI" id="CHEBI:30616"/>
        <dbReference type="ChEBI" id="CHEBI:35235"/>
        <dbReference type="ChEBI" id="CHEBI:43474"/>
        <dbReference type="ChEBI" id="CHEBI:58173"/>
        <dbReference type="ChEBI" id="CHEBI:456216"/>
        <dbReference type="EC" id="6.3.2.2"/>
    </reaction>
</comment>
<keyword evidence="3 5" id="KW-0067">ATP-binding</keyword>
<name>A0A147EP74_9MICO</name>